<comment type="caution">
    <text evidence="5">The sequence shown here is derived from an EMBL/GenBank/DDBJ whole genome shotgun (WGS) entry which is preliminary data.</text>
</comment>
<protein>
    <submittedName>
        <fullName evidence="5">ATP/GTP-binding protein</fullName>
    </submittedName>
</protein>
<keyword evidence="6" id="KW-1185">Reference proteome</keyword>
<keyword evidence="2" id="KW-0547">Nucleotide-binding</keyword>
<dbReference type="SUPFAM" id="SSF52540">
    <property type="entry name" value="P-loop containing nucleoside triphosphate hydrolases"/>
    <property type="match status" value="1"/>
</dbReference>
<organism evidence="5 6">
    <name type="scientific">Isoalcanivorax beigongshangi</name>
    <dbReference type="NCBI Taxonomy" id="3238810"/>
    <lineage>
        <taxon>Bacteria</taxon>
        <taxon>Pseudomonadati</taxon>
        <taxon>Pseudomonadota</taxon>
        <taxon>Gammaproteobacteria</taxon>
        <taxon>Oceanospirillales</taxon>
        <taxon>Alcanivoracaceae</taxon>
        <taxon>Isoalcanivorax</taxon>
    </lineage>
</organism>
<proteinExistence type="inferred from homology"/>
<evidence type="ECO:0000256" key="1">
    <source>
        <dbReference type="ARBA" id="ARBA00005290"/>
    </source>
</evidence>
<dbReference type="Proteomes" id="UP001562065">
    <property type="component" value="Unassembled WGS sequence"/>
</dbReference>
<dbReference type="PANTHER" id="PTHR42708">
    <property type="entry name" value="ATP/GTP-BINDING PROTEIN-RELATED"/>
    <property type="match status" value="1"/>
</dbReference>
<comment type="similarity">
    <text evidence="1">Belongs to the GPN-loop GTPase family.</text>
</comment>
<dbReference type="RefSeq" id="WP_369454059.1">
    <property type="nucleotide sequence ID" value="NZ_JBGCUO010000001.1"/>
</dbReference>
<dbReference type="EMBL" id="JBGCUO010000001">
    <property type="protein sequence ID" value="MEY1660817.1"/>
    <property type="molecule type" value="Genomic_DNA"/>
</dbReference>
<accession>A0ABV4AE59</accession>
<dbReference type="Gene3D" id="3.40.50.300">
    <property type="entry name" value="P-loop containing nucleotide triphosphate hydrolases"/>
    <property type="match status" value="1"/>
</dbReference>
<evidence type="ECO:0000256" key="4">
    <source>
        <dbReference type="ARBA" id="ARBA00023134"/>
    </source>
</evidence>
<gene>
    <name evidence="5" type="ORF">AB5I84_01485</name>
</gene>
<keyword evidence="4" id="KW-0342">GTP-binding</keyword>
<keyword evidence="3" id="KW-0378">Hydrolase</keyword>
<sequence>MTGELKFIFTGTPGVGKTTAIRAVSDTVPVSTDVLATDELAAIKSHTTAALDFGELRLENGDLVRLYGTPGQERFEFMWDILAEGALGLVVLVDHSRPQAVQDMCLYLDSFKQLVARTGAVVAVTRHPQPDTAALTDYQDALEARGLCLPVLAVDIRQAEDVRLLLDVLMTTAEY</sequence>
<evidence type="ECO:0000256" key="3">
    <source>
        <dbReference type="ARBA" id="ARBA00022801"/>
    </source>
</evidence>
<dbReference type="InterPro" id="IPR004130">
    <property type="entry name" value="Gpn"/>
</dbReference>
<evidence type="ECO:0000313" key="5">
    <source>
        <dbReference type="EMBL" id="MEY1660817.1"/>
    </source>
</evidence>
<name>A0ABV4AE59_9GAMM</name>
<dbReference type="InterPro" id="IPR027417">
    <property type="entry name" value="P-loop_NTPase"/>
</dbReference>
<reference evidence="5 6" key="1">
    <citation type="submission" date="2024-07" db="EMBL/GenBank/DDBJ databases">
        <authorList>
            <person name="Ren Q."/>
        </authorList>
    </citation>
    <scope>NUCLEOTIDE SEQUENCE [LARGE SCALE GENOMIC DNA]</scope>
    <source>
        <strain evidence="5 6">REN37</strain>
    </source>
</reference>
<dbReference type="Pfam" id="PF03029">
    <property type="entry name" value="ATP_bind_1"/>
    <property type="match status" value="1"/>
</dbReference>
<dbReference type="PANTHER" id="PTHR42708:SF1">
    <property type="entry name" value="GLIDING MOTILITY PROTEIN MGLA"/>
    <property type="match status" value="1"/>
</dbReference>
<evidence type="ECO:0000256" key="2">
    <source>
        <dbReference type="ARBA" id="ARBA00022741"/>
    </source>
</evidence>
<evidence type="ECO:0000313" key="6">
    <source>
        <dbReference type="Proteomes" id="UP001562065"/>
    </source>
</evidence>
<dbReference type="InterPro" id="IPR052705">
    <property type="entry name" value="Gliding_Motility_GTPase"/>
</dbReference>
<dbReference type="CDD" id="cd00882">
    <property type="entry name" value="Ras_like_GTPase"/>
    <property type="match status" value="1"/>
</dbReference>